<sequence length="104" mass="11685">MSSIRPWTCCMIKRSAIIPSFLRVEYLFARASLLCTIFLFSVSRILREALLRALLQLSSHQHSNEVTTCIAIQNGRGRTQGRQAEMRSIGMYAVPKAQVQGELG</sequence>
<evidence type="ECO:0000256" key="1">
    <source>
        <dbReference type="SAM" id="Phobius"/>
    </source>
</evidence>
<keyword evidence="1" id="KW-0812">Transmembrane</keyword>
<gene>
    <name evidence="2" type="ORF">K504DRAFT_266315</name>
</gene>
<evidence type="ECO:0000313" key="3">
    <source>
        <dbReference type="Proteomes" id="UP000799428"/>
    </source>
</evidence>
<accession>A0A6G1KD90</accession>
<protein>
    <submittedName>
        <fullName evidence="2">Uncharacterized protein</fullName>
    </submittedName>
</protein>
<evidence type="ECO:0000313" key="2">
    <source>
        <dbReference type="EMBL" id="KAF2710603.1"/>
    </source>
</evidence>
<feature type="transmembrane region" description="Helical" evidence="1">
    <location>
        <begin position="27"/>
        <end position="46"/>
    </location>
</feature>
<keyword evidence="1" id="KW-0472">Membrane</keyword>
<keyword evidence="1" id="KW-1133">Transmembrane helix</keyword>
<dbReference type="Proteomes" id="UP000799428">
    <property type="component" value="Unassembled WGS sequence"/>
</dbReference>
<keyword evidence="3" id="KW-1185">Reference proteome</keyword>
<name>A0A6G1KD90_9PLEO</name>
<dbReference type="EMBL" id="MU005769">
    <property type="protein sequence ID" value="KAF2710603.1"/>
    <property type="molecule type" value="Genomic_DNA"/>
</dbReference>
<reference evidence="2" key="1">
    <citation type="journal article" date="2020" name="Stud. Mycol.">
        <title>101 Dothideomycetes genomes: a test case for predicting lifestyles and emergence of pathogens.</title>
        <authorList>
            <person name="Haridas S."/>
            <person name="Albert R."/>
            <person name="Binder M."/>
            <person name="Bloem J."/>
            <person name="Labutti K."/>
            <person name="Salamov A."/>
            <person name="Andreopoulos B."/>
            <person name="Baker S."/>
            <person name="Barry K."/>
            <person name="Bills G."/>
            <person name="Bluhm B."/>
            <person name="Cannon C."/>
            <person name="Castanera R."/>
            <person name="Culley D."/>
            <person name="Daum C."/>
            <person name="Ezra D."/>
            <person name="Gonzalez J."/>
            <person name="Henrissat B."/>
            <person name="Kuo A."/>
            <person name="Liang C."/>
            <person name="Lipzen A."/>
            <person name="Lutzoni F."/>
            <person name="Magnuson J."/>
            <person name="Mondo S."/>
            <person name="Nolan M."/>
            <person name="Ohm R."/>
            <person name="Pangilinan J."/>
            <person name="Park H.-J."/>
            <person name="Ramirez L."/>
            <person name="Alfaro M."/>
            <person name="Sun H."/>
            <person name="Tritt A."/>
            <person name="Yoshinaga Y."/>
            <person name="Zwiers L.-H."/>
            <person name="Turgeon B."/>
            <person name="Goodwin S."/>
            <person name="Spatafora J."/>
            <person name="Crous P."/>
            <person name="Grigoriev I."/>
        </authorList>
    </citation>
    <scope>NUCLEOTIDE SEQUENCE</scope>
    <source>
        <strain evidence="2">CBS 279.74</strain>
    </source>
</reference>
<dbReference type="AlphaFoldDB" id="A0A6G1KD90"/>
<organism evidence="2 3">
    <name type="scientific">Pleomassaria siparia CBS 279.74</name>
    <dbReference type="NCBI Taxonomy" id="1314801"/>
    <lineage>
        <taxon>Eukaryota</taxon>
        <taxon>Fungi</taxon>
        <taxon>Dikarya</taxon>
        <taxon>Ascomycota</taxon>
        <taxon>Pezizomycotina</taxon>
        <taxon>Dothideomycetes</taxon>
        <taxon>Pleosporomycetidae</taxon>
        <taxon>Pleosporales</taxon>
        <taxon>Pleomassariaceae</taxon>
        <taxon>Pleomassaria</taxon>
    </lineage>
</organism>
<proteinExistence type="predicted"/>